<proteinExistence type="predicted"/>
<keyword evidence="3" id="KW-1185">Reference proteome</keyword>
<evidence type="ECO:0000313" key="2">
    <source>
        <dbReference type="EMBL" id="MFD1659097.1"/>
    </source>
</evidence>
<dbReference type="Pfam" id="PF21948">
    <property type="entry name" value="LplA-B_cat"/>
    <property type="match status" value="1"/>
</dbReference>
<dbReference type="PROSITE" id="PS51733">
    <property type="entry name" value="BPL_LPL_CATALYTIC"/>
    <property type="match status" value="1"/>
</dbReference>
<feature type="domain" description="BPL/LPL catalytic" evidence="1">
    <location>
        <begin position="34"/>
        <end position="225"/>
    </location>
</feature>
<comment type="caution">
    <text evidence="2">The sequence shown here is derived from an EMBL/GenBank/DDBJ whole genome shotgun (WGS) entry which is preliminary data.</text>
</comment>
<keyword evidence="2" id="KW-0436">Ligase</keyword>
<dbReference type="EMBL" id="JBHUDX010000030">
    <property type="protein sequence ID" value="MFD1659097.1"/>
    <property type="molecule type" value="Genomic_DNA"/>
</dbReference>
<reference evidence="3" key="1">
    <citation type="journal article" date="2019" name="Int. J. Syst. Evol. Microbiol.">
        <title>The Global Catalogue of Microorganisms (GCM) 10K type strain sequencing project: providing services to taxonomists for standard genome sequencing and annotation.</title>
        <authorList>
            <consortium name="The Broad Institute Genomics Platform"/>
            <consortium name="The Broad Institute Genome Sequencing Center for Infectious Disease"/>
            <person name="Wu L."/>
            <person name="Ma J."/>
        </authorList>
    </citation>
    <scope>NUCLEOTIDE SEQUENCE [LARGE SCALE GENOMIC DNA]</scope>
    <source>
        <strain evidence="3">CGMCC 1.12470</strain>
    </source>
</reference>
<dbReference type="InterPro" id="IPR050664">
    <property type="entry name" value="Octanoyltrans_LipM/LipL"/>
</dbReference>
<name>A0ABW4IQU6_9ACTN</name>
<dbReference type="PANTHER" id="PTHR43679:SF2">
    <property type="entry name" value="OCTANOYL-[GCVH]:PROTEIN N-OCTANOYLTRANSFERASE"/>
    <property type="match status" value="1"/>
</dbReference>
<dbReference type="SUPFAM" id="SSF55681">
    <property type="entry name" value="Class II aaRS and biotin synthetases"/>
    <property type="match status" value="1"/>
</dbReference>
<dbReference type="Gene3D" id="3.30.930.10">
    <property type="entry name" value="Bira Bifunctional Protein, Domain 2"/>
    <property type="match status" value="1"/>
</dbReference>
<dbReference type="PANTHER" id="PTHR43679">
    <property type="entry name" value="OCTANOYLTRANSFERASE LIPM-RELATED"/>
    <property type="match status" value="1"/>
</dbReference>
<protein>
    <submittedName>
        <fullName evidence="2">Biotin/lipoate A/B protein ligase family protein</fullName>
    </submittedName>
</protein>
<dbReference type="Gene3D" id="3.30.390.50">
    <property type="entry name" value="CO dehydrogenase flavoprotein, C-terminal domain"/>
    <property type="match status" value="1"/>
</dbReference>
<dbReference type="RefSeq" id="WP_381081845.1">
    <property type="nucleotide sequence ID" value="NZ_JBHUDX010000030.1"/>
</dbReference>
<evidence type="ECO:0000313" key="3">
    <source>
        <dbReference type="Proteomes" id="UP001597261"/>
    </source>
</evidence>
<dbReference type="InterPro" id="IPR045864">
    <property type="entry name" value="aa-tRNA-synth_II/BPL/LPL"/>
</dbReference>
<dbReference type="Proteomes" id="UP001597261">
    <property type="component" value="Unassembled WGS sequence"/>
</dbReference>
<dbReference type="InterPro" id="IPR004143">
    <property type="entry name" value="BPL_LPL_catalytic"/>
</dbReference>
<sequence>MPARWRLLADDGARAADGLALDEALMDGYARGAPYRPPTLRLYTYRSQCALIGRYQLLEAEVDLEACSRTGTEVSRRPTGGGAIIMGAGQLGLALVDRAPADKRPREIIEECSTAIVAGLAELGITAGFRGKNDLEVEGRKIAGLGLYVDERGGMLFHASILADLDVDFMLRVLRIPAAKLADKAASAVRQRVTTVTRETGRSYDGAALRDSIRYGFSRTFGAEFEPSVPEQGELARAAVLAEERYRAQSWLGERSVVPDGSGTAVLKTPAGLMRLYLSTHGDLVKSAVIVGDFAELPSAVVQLESDLRWQRLSRDTVTKVVSAAGADQALQVGAEQITTAVLTAGQRAARLATAAPVRSAGSCYFPEQS</sequence>
<organism evidence="2 3">
    <name type="scientific">Streptomyces caeni</name>
    <dbReference type="NCBI Taxonomy" id="2307231"/>
    <lineage>
        <taxon>Bacteria</taxon>
        <taxon>Bacillati</taxon>
        <taxon>Actinomycetota</taxon>
        <taxon>Actinomycetes</taxon>
        <taxon>Kitasatosporales</taxon>
        <taxon>Streptomycetaceae</taxon>
        <taxon>Streptomyces</taxon>
    </lineage>
</organism>
<evidence type="ECO:0000259" key="1">
    <source>
        <dbReference type="PROSITE" id="PS51733"/>
    </source>
</evidence>
<dbReference type="GO" id="GO:0016874">
    <property type="term" value="F:ligase activity"/>
    <property type="evidence" value="ECO:0007669"/>
    <property type="project" value="UniProtKB-KW"/>
</dbReference>
<accession>A0ABW4IQU6</accession>
<gene>
    <name evidence="2" type="ORF">ACFSL4_12970</name>
</gene>